<organism evidence="2 3">
    <name type="scientific">Planococcus antarcticus DSM 14505</name>
    <dbReference type="NCBI Taxonomy" id="1185653"/>
    <lineage>
        <taxon>Bacteria</taxon>
        <taxon>Bacillati</taxon>
        <taxon>Bacillota</taxon>
        <taxon>Bacilli</taxon>
        <taxon>Bacillales</taxon>
        <taxon>Caryophanaceae</taxon>
        <taxon>Planococcus</taxon>
    </lineage>
</organism>
<dbReference type="RefSeq" id="WP_006828747.1">
    <property type="nucleotide sequence ID" value="NZ_AJYB01000011.1"/>
</dbReference>
<evidence type="ECO:0000313" key="2">
    <source>
        <dbReference type="EMBL" id="EIM07921.1"/>
    </source>
</evidence>
<dbReference type="AlphaFoldDB" id="A0AA87INC4"/>
<gene>
    <name evidence="2" type="ORF">A1A1_03677</name>
</gene>
<dbReference type="SUPFAM" id="SSF51126">
    <property type="entry name" value="Pectin lyase-like"/>
    <property type="match status" value="1"/>
</dbReference>
<protein>
    <recommendedName>
        <fullName evidence="1">Rhamnogalacturonase A/B/Epimerase-like pectate lyase domain-containing protein</fullName>
    </recommendedName>
</protein>
<proteinExistence type="predicted"/>
<dbReference type="Proteomes" id="UP000004725">
    <property type="component" value="Unassembled WGS sequence"/>
</dbReference>
<feature type="domain" description="Rhamnogalacturonase A/B/Epimerase-like pectate lyase" evidence="1">
    <location>
        <begin position="108"/>
        <end position="340"/>
    </location>
</feature>
<evidence type="ECO:0000313" key="3">
    <source>
        <dbReference type="Proteomes" id="UP000004725"/>
    </source>
</evidence>
<dbReference type="InterPro" id="IPR011050">
    <property type="entry name" value="Pectin_lyase_fold/virulence"/>
</dbReference>
<dbReference type="Gene3D" id="2.160.20.10">
    <property type="entry name" value="Single-stranded right-handed beta-helix, Pectin lyase-like"/>
    <property type="match status" value="1"/>
</dbReference>
<evidence type="ECO:0000259" key="1">
    <source>
        <dbReference type="Pfam" id="PF12708"/>
    </source>
</evidence>
<comment type="caution">
    <text evidence="2">The sequence shown here is derived from an EMBL/GenBank/DDBJ whole genome shotgun (WGS) entry which is preliminary data.</text>
</comment>
<dbReference type="InterPro" id="IPR024535">
    <property type="entry name" value="RHGA/B-epi-like_pectate_lyase"/>
</dbReference>
<sequence length="517" mass="57524">MKLKKEHDPRLNAAWIDQLLDNRLPLEKITRETEQFFAKIKKDFAVSKYAKRKMNFTERLWSLWAEKFSLEDEHNFETRAAGYQLYPEWKERLDNEYRKLESTIERRVNISDYGAVGDGETDCTEAFKKAFGKGSVEVKVPAGVYLVDGLKLPSWTRLIGAGKGRTVLKLQAKAHRKTRLLTNSNYLSGNRNISVEGLTLDWHVERLGDVKKTSAGGNYSSCLTYARVTYGWVKDVEALNPGLHCFDITSPLYNYAGDGLRGKGGSRFVWLDGVSGSGFGDDGLTTHHSDYIFVSNSHFSDPSGRAHDLGFSNSNGFEVDDGSRYVWLSNNSSTRCFGGIEIKAHANSSAASNVYISGHLSVHDNRSFNFRHIGHHKKDDPESRSAFNIRAQRLISIDPIETPLYKGSMPRSLVVSGYRNVAINRFLFAGDPDYDYKQQPASSIQYRAACVSLTNGVIQDFTTAGSDISIAGGEQKASSVRVQNVVSIGSAKQVVAVGEGSELIHLGNIRKRSSHLL</sequence>
<dbReference type="EMBL" id="AJYB01000011">
    <property type="protein sequence ID" value="EIM07921.1"/>
    <property type="molecule type" value="Genomic_DNA"/>
</dbReference>
<name>A0AA87INC4_9BACL</name>
<reference evidence="2 3" key="1">
    <citation type="journal article" date="2012" name="J. Bacteriol.">
        <title>Genome Sequence of the Antarctic Psychrophile Bacterium Planococcus antarcticus DSM 14505.</title>
        <authorList>
            <person name="Margolles A."/>
            <person name="Gueimonde M."/>
            <person name="Sanchez B."/>
        </authorList>
    </citation>
    <scope>NUCLEOTIDE SEQUENCE [LARGE SCALE GENOMIC DNA]</scope>
    <source>
        <strain evidence="2 3">DSM 14505</strain>
    </source>
</reference>
<accession>A0AA87INC4</accession>
<dbReference type="InterPro" id="IPR012334">
    <property type="entry name" value="Pectin_lyas_fold"/>
</dbReference>
<dbReference type="Pfam" id="PF12708">
    <property type="entry name" value="Pect-lyase_RHGA_epim"/>
    <property type="match status" value="1"/>
</dbReference>